<dbReference type="RefSeq" id="WP_304376699.1">
    <property type="nucleotide sequence ID" value="NZ_JAUOZU010000008.1"/>
</dbReference>
<dbReference type="PANTHER" id="PTHR47495">
    <property type="entry name" value="ALDEHYDE DEHYDROGENASE"/>
    <property type="match status" value="1"/>
</dbReference>
<reference evidence="2" key="2">
    <citation type="submission" date="2023-07" db="EMBL/GenBank/DDBJ databases">
        <authorList>
            <person name="Shen H."/>
        </authorList>
    </citation>
    <scope>NUCLEOTIDE SEQUENCE</scope>
    <source>
        <strain evidence="2">TNR-22</strain>
    </source>
</reference>
<dbReference type="InterPro" id="IPR012368">
    <property type="entry name" value="OxRdtase_Mopterin-bd_su_IorB"/>
</dbReference>
<feature type="domain" description="Aldehyde oxidase/xanthine dehydrogenase a/b hammerhead" evidence="1">
    <location>
        <begin position="242"/>
        <end position="324"/>
    </location>
</feature>
<dbReference type="SUPFAM" id="SSF56003">
    <property type="entry name" value="Molybdenum cofactor-binding domain"/>
    <property type="match status" value="2"/>
</dbReference>
<dbReference type="EMBL" id="JAUOZU010000008">
    <property type="protein sequence ID" value="MDO6964768.1"/>
    <property type="molecule type" value="Genomic_DNA"/>
</dbReference>
<name>A0ABT8YM26_9HYPH</name>
<evidence type="ECO:0000313" key="2">
    <source>
        <dbReference type="EMBL" id="MDO6964768.1"/>
    </source>
</evidence>
<dbReference type="PANTHER" id="PTHR47495:SF2">
    <property type="entry name" value="ALDEHYDE DEHYDROGENASE"/>
    <property type="match status" value="1"/>
</dbReference>
<dbReference type="Gene3D" id="3.30.365.10">
    <property type="entry name" value="Aldehyde oxidase/xanthine dehydrogenase, molybdopterin binding domain"/>
    <property type="match status" value="4"/>
</dbReference>
<dbReference type="Proteomes" id="UP001174932">
    <property type="component" value="Unassembled WGS sequence"/>
</dbReference>
<dbReference type="SMART" id="SM01008">
    <property type="entry name" value="Ald_Xan_dh_C"/>
    <property type="match status" value="1"/>
</dbReference>
<gene>
    <name evidence="2" type="ORF">Q4481_12440</name>
</gene>
<dbReference type="Gene3D" id="3.90.1170.50">
    <property type="entry name" value="Aldehyde oxidase/xanthine dehydrogenase, a/b hammerhead"/>
    <property type="match status" value="1"/>
</dbReference>
<reference evidence="2" key="1">
    <citation type="journal article" date="2015" name="Int. J. Syst. Evol. Microbiol.">
        <title>Rhizobium alvei sp. nov., isolated from a freshwater river.</title>
        <authorList>
            <person name="Sheu S.Y."/>
            <person name="Huang H.W."/>
            <person name="Young C.C."/>
            <person name="Chen W.M."/>
        </authorList>
    </citation>
    <scope>NUCLEOTIDE SEQUENCE</scope>
    <source>
        <strain evidence="2">TNR-22</strain>
    </source>
</reference>
<dbReference type="InterPro" id="IPR008274">
    <property type="entry name" value="AldOxase/xan_DH_MoCoBD1"/>
</dbReference>
<comment type="caution">
    <text evidence="2">The sequence shown here is derived from an EMBL/GenBank/DDBJ whole genome shotgun (WGS) entry which is preliminary data.</text>
</comment>
<dbReference type="InterPro" id="IPR037165">
    <property type="entry name" value="AldOxase/xan_DH_Mopterin-bd_sf"/>
</dbReference>
<evidence type="ECO:0000313" key="3">
    <source>
        <dbReference type="Proteomes" id="UP001174932"/>
    </source>
</evidence>
<sequence>MGTIAKITRRTLLLGAVAVAGGVAFGYYKYRQPFENPLEDDLAEGESTFNPYLKIGSDNRITVIAPRAEMGQGIFTTLGALLAEELDVTLDQIAIEHGPPGAAYYNTASLKEGAPFPLFDDSMMAESTRAAIGVVAKFVAIQLTGGSQSTVDHFEKMRLAGAAAREMLKSAAAKRWTVDAASLTTADGKVTDPKSGKSFTYGELSAEAAVLTPPDEVKLKDARDWKILGKSQPRKDMLAKVTGAPIFGMDVAGADMVHATVRMNPHLGGKLNGLDSSAAKSMRGVLKIIEIRSPLGEGYGVIADNTWRAFQAADAVVADWGKATYPETSEAIEKQLDVALAGETGFVLRTLGDPEKAFAEASKDQIIEADYYAPFLSHAAMEPMNATARIKDGWLDLWIPHQAPTLARTLAASIAGLEEDRVRVHVTFLGGGFGRRAELDFVDYAVRLALAMPGKVVKTIWTREEDMTHSPFRPVAKAKYRAVLDKDGSPKAVLGSVASPSLTQNVLGRFFPSLPAGGPDNTMIDGAYNQPYAIENHRIDGRAVALPIPMTFWRSVGYSYNAFMHESFIDEIAAAGKVDPLALRRKLMAPYPVATALLDKVADMSGWSTPLPQGKARGIAFTVAFGTWVAQVVQVAQEEAGIRIEKVFCAADAGLVLDERNFSAQLMSGIVFGLSAAVGQKITFADGMVEQMNFSDHDGLRMYQTPAIEIAFLANSEHMGGAGEPGTPPVMPALANAVFALTGKRVRRMPLADEVTFV</sequence>
<evidence type="ECO:0000259" key="1">
    <source>
        <dbReference type="SMART" id="SM01008"/>
    </source>
</evidence>
<dbReference type="Pfam" id="PF02738">
    <property type="entry name" value="MoCoBD_1"/>
    <property type="match status" value="1"/>
</dbReference>
<accession>A0ABT8YM26</accession>
<keyword evidence="3" id="KW-1185">Reference proteome</keyword>
<organism evidence="2 3">
    <name type="scientific">Rhizobium alvei</name>
    <dbReference type="NCBI Taxonomy" id="1132659"/>
    <lineage>
        <taxon>Bacteria</taxon>
        <taxon>Pseudomonadati</taxon>
        <taxon>Pseudomonadota</taxon>
        <taxon>Alphaproteobacteria</taxon>
        <taxon>Hyphomicrobiales</taxon>
        <taxon>Rhizobiaceae</taxon>
        <taxon>Rhizobium/Agrobacterium group</taxon>
        <taxon>Rhizobium</taxon>
    </lineage>
</organism>
<dbReference type="InterPro" id="IPR000674">
    <property type="entry name" value="Ald_Oxase/Xan_DH_a/b"/>
</dbReference>
<protein>
    <submittedName>
        <fullName evidence="2">Molybdopterin-dependent oxidoreductase</fullName>
    </submittedName>
</protein>
<proteinExistence type="predicted"/>
<dbReference type="PIRSF" id="PIRSF036389">
    <property type="entry name" value="IOR_B"/>
    <property type="match status" value="1"/>
</dbReference>
<dbReference type="InterPro" id="IPR052516">
    <property type="entry name" value="N-heterocyclic_Hydroxylase"/>
</dbReference>